<dbReference type="GO" id="GO:0005886">
    <property type="term" value="C:plasma membrane"/>
    <property type="evidence" value="ECO:0007669"/>
    <property type="project" value="UniProtKB-SubCell"/>
</dbReference>
<dbReference type="CDD" id="cd06581">
    <property type="entry name" value="TM_PBP1_LivM_like"/>
    <property type="match status" value="1"/>
</dbReference>
<dbReference type="InterPro" id="IPR043428">
    <property type="entry name" value="LivM-like"/>
</dbReference>
<feature type="transmembrane region" description="Helical" evidence="6">
    <location>
        <begin position="343"/>
        <end position="366"/>
    </location>
</feature>
<dbReference type="PANTHER" id="PTHR30482">
    <property type="entry name" value="HIGH-AFFINITY BRANCHED-CHAIN AMINO ACID TRANSPORT SYSTEM PERMEASE"/>
    <property type="match status" value="1"/>
</dbReference>
<reference evidence="7 8" key="1">
    <citation type="submission" date="2015-09" db="EMBL/GenBank/DDBJ databases">
        <title>Draft Genome Sequence of the Strain BR 3267 (Bradyrhizobium yuanmingense) recommended as inoculant for cowpea in Brazil.</title>
        <authorList>
            <person name="Simoes-Araujo J.L."/>
            <person name="Zilli J.E."/>
        </authorList>
    </citation>
    <scope>NUCLEOTIDE SEQUENCE [LARGE SCALE GENOMIC DNA]</scope>
    <source>
        <strain evidence="7 8">BR3267</strain>
    </source>
</reference>
<dbReference type="GO" id="GO:0015658">
    <property type="term" value="F:branched-chain amino acid transmembrane transporter activity"/>
    <property type="evidence" value="ECO:0007669"/>
    <property type="project" value="InterPro"/>
</dbReference>
<dbReference type="Proteomes" id="UP000051380">
    <property type="component" value="Unassembled WGS sequence"/>
</dbReference>
<dbReference type="Pfam" id="PF02653">
    <property type="entry name" value="BPD_transp_2"/>
    <property type="match status" value="1"/>
</dbReference>
<evidence type="ECO:0000256" key="3">
    <source>
        <dbReference type="ARBA" id="ARBA00022692"/>
    </source>
</evidence>
<comment type="caution">
    <text evidence="7">The sequence shown here is derived from an EMBL/GenBank/DDBJ whole genome shotgun (WGS) entry which is preliminary data.</text>
</comment>
<evidence type="ECO:0000256" key="6">
    <source>
        <dbReference type="SAM" id="Phobius"/>
    </source>
</evidence>
<evidence type="ECO:0000313" key="7">
    <source>
        <dbReference type="EMBL" id="KRP99266.1"/>
    </source>
</evidence>
<keyword evidence="4 6" id="KW-1133">Transmembrane helix</keyword>
<name>A0A0R3CNN9_9BRAD</name>
<feature type="transmembrane region" description="Helical" evidence="6">
    <location>
        <begin position="48"/>
        <end position="67"/>
    </location>
</feature>
<organism evidence="7 8">
    <name type="scientific">Bradyrhizobium yuanmingense</name>
    <dbReference type="NCBI Taxonomy" id="108015"/>
    <lineage>
        <taxon>Bacteria</taxon>
        <taxon>Pseudomonadati</taxon>
        <taxon>Pseudomonadota</taxon>
        <taxon>Alphaproteobacteria</taxon>
        <taxon>Hyphomicrobiales</taxon>
        <taxon>Nitrobacteraceae</taxon>
        <taxon>Bradyrhizobium</taxon>
    </lineage>
</organism>
<evidence type="ECO:0000256" key="5">
    <source>
        <dbReference type="ARBA" id="ARBA00023136"/>
    </source>
</evidence>
<sequence>MNAKTTSTPTSTIAGKPAGDGLRFYGIWLAGIAVLIVLPLIFSSGGSLTSFSLIGIAIVFALSYNILLGQTGLLSFGHAVHYGLGGFAACHMMNAVVSHGWPIPLPFIPLFGGLGGLVFAIIIGWLMTKRAGTVFSMISLGIAELVASSSLILRSVFGGESGISTDRTALPKIFGLSFGPQLQVYYLIAFWLVISAVAMYALTRTPLGRISNAVRDNPERVQFIGYDPHVVRYIAFCFAGFFAGVAGGLAAINFEIANAAYLGAIQSGLVLFSTFIGGVAYFFGPILGAILVTYLQLGLTSVTGVWQLYFGIIFIGIVMLSPGGIAGLVMMHRPLVRAGTLPTVIPSYLIAAVPTLALACGVILTIESIARTHSGQGNPINLFGVAFSPASPLTWASAAVLLIGGFVVARLSWRRVAEAWDRAATVARDRGYLA</sequence>
<feature type="transmembrane region" description="Helical" evidence="6">
    <location>
        <begin position="184"/>
        <end position="202"/>
    </location>
</feature>
<feature type="transmembrane region" description="Helical" evidence="6">
    <location>
        <begin position="107"/>
        <end position="127"/>
    </location>
</feature>
<dbReference type="EMBL" id="LJYF01000013">
    <property type="protein sequence ID" value="KRP99266.1"/>
    <property type="molecule type" value="Genomic_DNA"/>
</dbReference>
<proteinExistence type="predicted"/>
<dbReference type="PANTHER" id="PTHR30482:SF17">
    <property type="entry name" value="ABC TRANSPORTER ATP-BINDING PROTEIN"/>
    <property type="match status" value="1"/>
</dbReference>
<evidence type="ECO:0000256" key="2">
    <source>
        <dbReference type="ARBA" id="ARBA00022475"/>
    </source>
</evidence>
<feature type="transmembrane region" description="Helical" evidence="6">
    <location>
        <begin position="309"/>
        <end position="331"/>
    </location>
</feature>
<comment type="subcellular location">
    <subcellularLocation>
        <location evidence="1">Cell membrane</location>
        <topology evidence="1">Multi-pass membrane protein</topology>
    </subcellularLocation>
</comment>
<accession>A0A0R3CNN9</accession>
<evidence type="ECO:0000313" key="8">
    <source>
        <dbReference type="Proteomes" id="UP000051380"/>
    </source>
</evidence>
<dbReference type="STRING" id="108015.GA0061099_100172"/>
<keyword evidence="3 6" id="KW-0812">Transmembrane</keyword>
<evidence type="ECO:0000256" key="4">
    <source>
        <dbReference type="ARBA" id="ARBA00022989"/>
    </source>
</evidence>
<keyword evidence="2" id="KW-1003">Cell membrane</keyword>
<feature type="transmembrane region" description="Helical" evidence="6">
    <location>
        <begin position="79"/>
        <end position="101"/>
    </location>
</feature>
<dbReference type="InterPro" id="IPR001851">
    <property type="entry name" value="ABC_transp_permease"/>
</dbReference>
<feature type="transmembrane region" description="Helical" evidence="6">
    <location>
        <begin position="230"/>
        <end position="250"/>
    </location>
</feature>
<dbReference type="RefSeq" id="WP_057027212.1">
    <property type="nucleotide sequence ID" value="NZ_LJYF01000013.1"/>
</dbReference>
<feature type="transmembrane region" description="Helical" evidence="6">
    <location>
        <begin position="279"/>
        <end position="297"/>
    </location>
</feature>
<evidence type="ECO:0000256" key="1">
    <source>
        <dbReference type="ARBA" id="ARBA00004651"/>
    </source>
</evidence>
<dbReference type="AlphaFoldDB" id="A0A0R3CNN9"/>
<feature type="transmembrane region" description="Helical" evidence="6">
    <location>
        <begin position="134"/>
        <end position="157"/>
    </location>
</feature>
<gene>
    <name evidence="7" type="ORF">AOQ72_15935</name>
</gene>
<protein>
    <submittedName>
        <fullName evidence="7">ABC transporter permease</fullName>
    </submittedName>
</protein>
<dbReference type="OrthoDB" id="9804361at2"/>
<keyword evidence="5 6" id="KW-0472">Membrane</keyword>
<feature type="transmembrane region" description="Helical" evidence="6">
    <location>
        <begin position="21"/>
        <end position="42"/>
    </location>
</feature>
<feature type="transmembrane region" description="Helical" evidence="6">
    <location>
        <begin position="393"/>
        <end position="413"/>
    </location>
</feature>